<dbReference type="AlphaFoldDB" id="X0UQT5"/>
<accession>X0UQT5</accession>
<sequence>MTRRLRVLRMSPVLGPLAPVVTTAGGNDPTNAWGLIVIGNLGLGHPQSEA</sequence>
<comment type="caution">
    <text evidence="1">The sequence shown here is derived from an EMBL/GenBank/DDBJ whole genome shotgun (WGS) entry which is preliminary data.</text>
</comment>
<reference evidence="1" key="1">
    <citation type="journal article" date="2014" name="Front. Microbiol.">
        <title>High frequency of phylogenetically diverse reductive dehalogenase-homologous genes in deep subseafloor sedimentary metagenomes.</title>
        <authorList>
            <person name="Kawai M."/>
            <person name="Futagami T."/>
            <person name="Toyoda A."/>
            <person name="Takaki Y."/>
            <person name="Nishi S."/>
            <person name="Hori S."/>
            <person name="Arai W."/>
            <person name="Tsubouchi T."/>
            <person name="Morono Y."/>
            <person name="Uchiyama I."/>
            <person name="Ito T."/>
            <person name="Fujiyama A."/>
            <person name="Inagaki F."/>
            <person name="Takami H."/>
        </authorList>
    </citation>
    <scope>NUCLEOTIDE SEQUENCE</scope>
    <source>
        <strain evidence="1">Expedition CK06-06</strain>
    </source>
</reference>
<protein>
    <submittedName>
        <fullName evidence="1">Uncharacterized protein</fullName>
    </submittedName>
</protein>
<feature type="non-terminal residue" evidence="1">
    <location>
        <position position="50"/>
    </location>
</feature>
<organism evidence="1">
    <name type="scientific">marine sediment metagenome</name>
    <dbReference type="NCBI Taxonomy" id="412755"/>
    <lineage>
        <taxon>unclassified sequences</taxon>
        <taxon>metagenomes</taxon>
        <taxon>ecological metagenomes</taxon>
    </lineage>
</organism>
<proteinExistence type="predicted"/>
<name>X0UQT5_9ZZZZ</name>
<gene>
    <name evidence="1" type="ORF">S01H1_44541</name>
</gene>
<evidence type="ECO:0000313" key="1">
    <source>
        <dbReference type="EMBL" id="GAG08199.1"/>
    </source>
</evidence>
<dbReference type="EMBL" id="BARS01028412">
    <property type="protein sequence ID" value="GAG08199.1"/>
    <property type="molecule type" value="Genomic_DNA"/>
</dbReference>